<keyword evidence="6" id="KW-1185">Reference proteome</keyword>
<dbReference type="InterPro" id="IPR020845">
    <property type="entry name" value="AMP-binding_CS"/>
</dbReference>
<dbReference type="Gene3D" id="3.30.300.30">
    <property type="match status" value="1"/>
</dbReference>
<dbReference type="GO" id="GO:0031956">
    <property type="term" value="F:medium-chain fatty acid-CoA ligase activity"/>
    <property type="evidence" value="ECO:0007669"/>
    <property type="project" value="TreeGrafter"/>
</dbReference>
<dbReference type="PROSITE" id="PS00455">
    <property type="entry name" value="AMP_BINDING"/>
    <property type="match status" value="1"/>
</dbReference>
<feature type="domain" description="AMP-binding enzyme C-terminal" evidence="4">
    <location>
        <begin position="446"/>
        <end position="521"/>
    </location>
</feature>
<dbReference type="InterPro" id="IPR000873">
    <property type="entry name" value="AMP-dep_synth/lig_dom"/>
</dbReference>
<dbReference type="FunFam" id="3.30.300.30:FF:000008">
    <property type="entry name" value="2,3-dihydroxybenzoate-AMP ligase"/>
    <property type="match status" value="1"/>
</dbReference>
<comment type="caution">
    <text evidence="5">The sequence shown here is derived from an EMBL/GenBank/DDBJ whole genome shotgun (WGS) entry which is preliminary data.</text>
</comment>
<reference evidence="5" key="1">
    <citation type="submission" date="2022-06" db="EMBL/GenBank/DDBJ databases">
        <title>WGS of actinobacteria.</title>
        <authorList>
            <person name="Thawai C."/>
        </authorList>
    </citation>
    <scope>NUCLEOTIDE SEQUENCE</scope>
    <source>
        <strain evidence="5">DSM 42010</strain>
    </source>
</reference>
<dbReference type="Gene3D" id="3.40.50.12780">
    <property type="entry name" value="N-terminal domain of ligase-like"/>
    <property type="match status" value="1"/>
</dbReference>
<organism evidence="5 6">
    <name type="scientific">Streptomyces malaysiensis subsp. samsunensis</name>
    <dbReference type="NCBI Taxonomy" id="459658"/>
    <lineage>
        <taxon>Bacteria</taxon>
        <taxon>Bacillati</taxon>
        <taxon>Actinomycetota</taxon>
        <taxon>Actinomycetes</taxon>
        <taxon>Kitasatosporales</taxon>
        <taxon>Streptomycetaceae</taxon>
        <taxon>Streptomyces</taxon>
        <taxon>Streptomyces violaceusniger group</taxon>
    </lineage>
</organism>
<dbReference type="GO" id="GO:0006631">
    <property type="term" value="P:fatty acid metabolic process"/>
    <property type="evidence" value="ECO:0007669"/>
    <property type="project" value="TreeGrafter"/>
</dbReference>
<feature type="domain" description="AMP-dependent synthetase/ligase" evidence="3">
    <location>
        <begin position="31"/>
        <end position="395"/>
    </location>
</feature>
<dbReference type="PANTHER" id="PTHR43201:SF5">
    <property type="entry name" value="MEDIUM-CHAIN ACYL-COA LIGASE ACSF2, MITOCHONDRIAL"/>
    <property type="match status" value="1"/>
</dbReference>
<comment type="similarity">
    <text evidence="1">Belongs to the ATP-dependent AMP-binding enzyme family.</text>
</comment>
<gene>
    <name evidence="5" type="ORF">NQU54_07930</name>
</gene>
<dbReference type="InterPro" id="IPR042099">
    <property type="entry name" value="ANL_N_sf"/>
</dbReference>
<evidence type="ECO:0000259" key="3">
    <source>
        <dbReference type="Pfam" id="PF00501"/>
    </source>
</evidence>
<protein>
    <submittedName>
        <fullName evidence="5">AMP-binding protein</fullName>
    </submittedName>
</protein>
<dbReference type="PANTHER" id="PTHR43201">
    <property type="entry name" value="ACYL-COA SYNTHETASE"/>
    <property type="match status" value="1"/>
</dbReference>
<dbReference type="Proteomes" id="UP001142400">
    <property type="component" value="Unassembled WGS sequence"/>
</dbReference>
<dbReference type="Pfam" id="PF00501">
    <property type="entry name" value="AMP-binding"/>
    <property type="match status" value="1"/>
</dbReference>
<evidence type="ECO:0000313" key="6">
    <source>
        <dbReference type="Proteomes" id="UP001142400"/>
    </source>
</evidence>
<dbReference type="AlphaFoldDB" id="A0A9X2LVT4"/>
<evidence type="ECO:0000313" key="5">
    <source>
        <dbReference type="EMBL" id="MCQ8829009.1"/>
    </source>
</evidence>
<evidence type="ECO:0000259" key="4">
    <source>
        <dbReference type="Pfam" id="PF13193"/>
    </source>
</evidence>
<keyword evidence="2" id="KW-0436">Ligase</keyword>
<dbReference type="InterPro" id="IPR025110">
    <property type="entry name" value="AMP-bd_C"/>
</dbReference>
<name>A0A9X2LVT4_STRMQ</name>
<dbReference type="EMBL" id="JANIIC010000006">
    <property type="protein sequence ID" value="MCQ8829009.1"/>
    <property type="molecule type" value="Genomic_DNA"/>
</dbReference>
<dbReference type="RefSeq" id="WP_257630431.1">
    <property type="nucleotide sequence ID" value="NZ_JANIIC010000006.1"/>
</dbReference>
<evidence type="ECO:0000256" key="1">
    <source>
        <dbReference type="ARBA" id="ARBA00006432"/>
    </source>
</evidence>
<dbReference type="InterPro" id="IPR045851">
    <property type="entry name" value="AMP-bd_C_sf"/>
</dbReference>
<accession>A0A9X2LVT4</accession>
<dbReference type="Pfam" id="PF13193">
    <property type="entry name" value="AMP-binding_C"/>
    <property type="match status" value="1"/>
</dbReference>
<sequence length="549" mass="60016">MSPTDHETMVSYWPAIPEPPDAHHTIGDALRKAAVRWPSRTALVEGIVSSGACTWTYAQLLRDSEAVARALLTRFRPGERVAVWSANRPEWVLLEMGAALAGITLVTVNPAYRSAELEFVLRQSRAQGIFVQPRLHSRDLLAMARSAAEELPELRFIQSLDQWADFMSLSSGKTARLPQVSSADPAQIQYTSGTTGFPKGAVLSHRALAMNGRLYAETIGATPEDVWVNPMPLFHTAGCGLVTLGALQTGGVHVLPPKFDADLMLDLFEHHHGTLLLSVPTMLIRMLDAQHTAARDLSSWRLATLGGAPVPLELIRRARCDFGVDVGIGYGQTETAPYVTHTVPGDTHPQWAETVGRPLPHVEVKIADRDTGEPAALGELGEICTRSICVMSGYFEDPEATDRAVDKNGWLHTGDLGSMDAAGYVCIKGRIKDMIIRGGENIYPREIEELLFTHDTVADVAVVGLPHPEWGEIVAAFVRARPGAPLTQDNLISHCTGRIASYKIPEVWEFVPEFPQTASGKIQKFALRDQYLGRAGRPLKPETNDRSQA</sequence>
<proteinExistence type="inferred from homology"/>
<evidence type="ECO:0000256" key="2">
    <source>
        <dbReference type="ARBA" id="ARBA00022598"/>
    </source>
</evidence>
<dbReference type="SUPFAM" id="SSF56801">
    <property type="entry name" value="Acetyl-CoA synthetase-like"/>
    <property type="match status" value="1"/>
</dbReference>